<dbReference type="Proteomes" id="UP000662939">
    <property type="component" value="Chromosome"/>
</dbReference>
<reference evidence="1" key="1">
    <citation type="submission" date="2021-02" db="EMBL/GenBank/DDBJ databases">
        <title>Natronoglycomyces albus gen. nov., sp. nov, a haloalkaliphilic actinobacterium from a soda solonchak soil.</title>
        <authorList>
            <person name="Sorokin D.Y."/>
            <person name="Khijniak T.V."/>
            <person name="Zakharycheva A.P."/>
            <person name="Boueva O.V."/>
            <person name="Ariskina E.V."/>
            <person name="Hahnke R.L."/>
            <person name="Bunk B."/>
            <person name="Sproer C."/>
            <person name="Schumann P."/>
            <person name="Evtushenko L.I."/>
            <person name="Kublanov I.V."/>
        </authorList>
    </citation>
    <scope>NUCLEOTIDE SEQUENCE</scope>
    <source>
        <strain evidence="1">DSM 106290</strain>
    </source>
</reference>
<dbReference type="AlphaFoldDB" id="A0A895XN46"/>
<proteinExistence type="predicted"/>
<keyword evidence="2" id="KW-1185">Reference proteome</keyword>
<dbReference type="EMBL" id="CP070496">
    <property type="protein sequence ID" value="QSB04465.1"/>
    <property type="molecule type" value="Genomic_DNA"/>
</dbReference>
<gene>
    <name evidence="1" type="ORF">JQS30_11805</name>
</gene>
<accession>A0A895XN46</accession>
<evidence type="ECO:0000313" key="1">
    <source>
        <dbReference type="EMBL" id="QSB04465.1"/>
    </source>
</evidence>
<name>A0A895XN46_9ACTN</name>
<evidence type="ECO:0008006" key="3">
    <source>
        <dbReference type="Google" id="ProtNLM"/>
    </source>
</evidence>
<protein>
    <recommendedName>
        <fullName evidence="3">Heavy metal-binding domain-containing protein</fullName>
    </recommendedName>
</protein>
<sequence>MRANARIGLIAAGAAVVVAGAVLITHLATGDDETDAGPGLAQSQDGFTFDSISAPEEVNVSGELSFTISGPDGSVVTEFEESHEKDLHLIAVHATGEEFRHVHPDMDAHGVWSVPWQWDQAGTYRLYADFVAAESGEGLTISRTFEVAGDVKDASERSPSNQATVGGLDITLSGDLGVGSDSMLTFDISRDGEPVAELEPYLGAYGHLVVLRESDLAYLHVHPMGESEQGVTSPDARVEFHAQAPTVDTYFLYLDFQVDGEVYTAEFTVEAEETIEADQEEDHSGH</sequence>
<dbReference type="KEGG" id="nav:JQS30_11805"/>
<dbReference type="RefSeq" id="WP_213170463.1">
    <property type="nucleotide sequence ID" value="NZ_CP070496.1"/>
</dbReference>
<organism evidence="1 2">
    <name type="scientific">Natronoglycomyces albus</name>
    <dbReference type="NCBI Taxonomy" id="2811108"/>
    <lineage>
        <taxon>Bacteria</taxon>
        <taxon>Bacillati</taxon>
        <taxon>Actinomycetota</taxon>
        <taxon>Actinomycetes</taxon>
        <taxon>Glycomycetales</taxon>
        <taxon>Glycomycetaceae</taxon>
        <taxon>Natronoglycomyces</taxon>
    </lineage>
</organism>
<evidence type="ECO:0000313" key="2">
    <source>
        <dbReference type="Proteomes" id="UP000662939"/>
    </source>
</evidence>